<feature type="region of interest" description="Disordered" evidence="2">
    <location>
        <begin position="116"/>
        <end position="173"/>
    </location>
</feature>
<dbReference type="GO" id="GO:0003676">
    <property type="term" value="F:nucleic acid binding"/>
    <property type="evidence" value="ECO:0007669"/>
    <property type="project" value="InterPro"/>
</dbReference>
<dbReference type="PANTHER" id="PTHR37294">
    <property type="entry name" value="3'-5' EXORIBONUCLEASE YHAM"/>
    <property type="match status" value="1"/>
</dbReference>
<protein>
    <submittedName>
        <fullName evidence="4">Metal dependent phosphohydrolase</fullName>
    </submittedName>
</protein>
<feature type="compositionally biased region" description="Basic and acidic residues" evidence="2">
    <location>
        <begin position="428"/>
        <end position="483"/>
    </location>
</feature>
<dbReference type="PANTHER" id="PTHR37294:SF1">
    <property type="entry name" value="3'-5' EXORIBONUCLEASE YHAM"/>
    <property type="match status" value="1"/>
</dbReference>
<dbReference type="CDD" id="cd04492">
    <property type="entry name" value="YhaM_OBF_like"/>
    <property type="match status" value="1"/>
</dbReference>
<evidence type="ECO:0000313" key="5">
    <source>
        <dbReference type="Proteomes" id="UP000199181"/>
    </source>
</evidence>
<accession>A0A1I0LF07</accession>
<reference evidence="5" key="1">
    <citation type="submission" date="2016-10" db="EMBL/GenBank/DDBJ databases">
        <authorList>
            <person name="Varghese N."/>
            <person name="Submissions S."/>
        </authorList>
    </citation>
    <scope>NUCLEOTIDE SEQUENCE [LARGE SCALE GENOMIC DNA]</scope>
    <source>
        <strain evidence="5">DSM 16858</strain>
    </source>
</reference>
<dbReference type="Pfam" id="PF01336">
    <property type="entry name" value="tRNA_anti-codon"/>
    <property type="match status" value="1"/>
</dbReference>
<organism evidence="4 5">
    <name type="scientific">Stigmatella erecta</name>
    <dbReference type="NCBI Taxonomy" id="83460"/>
    <lineage>
        <taxon>Bacteria</taxon>
        <taxon>Pseudomonadati</taxon>
        <taxon>Myxococcota</taxon>
        <taxon>Myxococcia</taxon>
        <taxon>Myxococcales</taxon>
        <taxon>Cystobacterineae</taxon>
        <taxon>Archangiaceae</taxon>
        <taxon>Stigmatella</taxon>
    </lineage>
</organism>
<sequence length="520" mass="56929">MTTDNSAGTPAPASEGGSVETVRKVYAKDLREKDRVHTVFRVTQKSKVTARSGKVFLSMVLGDKSGEVDARIFDKVDTFEPAFAVGDHILAQGHIISFHGKTQLVVEALERLDPGPLDMAEFEPPPAPPAAEEPAEKAPADKAPEKPAQAADKREDGTSEKRGAPREEGAHTGARAVGQIREIITERVNDPYVKQLLLAFLDDPQLAANLPIAPAGKGVHHAYRGGLAEHLLSVMRLTLRVADHYPMADRDLLLAGALLHDVMKVAEISPEKGFDYTDEGKLVGHLVMSAQKIREKTLAIPGFPPLLEQHLTHLVLAHHGKLEYGSPKLPMTIEAYIVHALDTLDSRIASWLEAMARDPNDKWTEPLKLYEQRQLWKAPAPTARGKSPVEGRRGKGREERRKGKGSGSPAPQQGQATPGGTEAAAPAPRKERPPREGRPPREDRPPREERAPREDRPPREARPPREDRPPREERPPRPPRDPSHLPQELTFKPFSALTTLAPAPAEGSQNTSEDTGSTEG</sequence>
<dbReference type="CDD" id="cd00077">
    <property type="entry name" value="HDc"/>
    <property type="match status" value="1"/>
</dbReference>
<dbReference type="Proteomes" id="UP000199181">
    <property type="component" value="Unassembled WGS sequence"/>
</dbReference>
<evidence type="ECO:0000259" key="3">
    <source>
        <dbReference type="SMART" id="SM00471"/>
    </source>
</evidence>
<dbReference type="InterPro" id="IPR050798">
    <property type="entry name" value="YhaM_exoribonuc/phosphodiest"/>
</dbReference>
<feature type="region of interest" description="Disordered" evidence="2">
    <location>
        <begin position="1"/>
        <end position="20"/>
    </location>
</feature>
<dbReference type="NCBIfam" id="TIGR00277">
    <property type="entry name" value="HDIG"/>
    <property type="match status" value="1"/>
</dbReference>
<gene>
    <name evidence="4" type="ORF">SAMN05443639_12824</name>
</gene>
<dbReference type="InterPro" id="IPR006674">
    <property type="entry name" value="HD_domain"/>
</dbReference>
<dbReference type="InterPro" id="IPR004365">
    <property type="entry name" value="NA-bd_OB_tRNA"/>
</dbReference>
<dbReference type="Pfam" id="PF01966">
    <property type="entry name" value="HD"/>
    <property type="match status" value="1"/>
</dbReference>
<dbReference type="InterPro" id="IPR003607">
    <property type="entry name" value="HD/PDEase_dom"/>
</dbReference>
<evidence type="ECO:0000256" key="2">
    <source>
        <dbReference type="SAM" id="MobiDB-lite"/>
    </source>
</evidence>
<dbReference type="RefSeq" id="WP_177233876.1">
    <property type="nucleotide sequence ID" value="NZ_FOIJ01000028.1"/>
</dbReference>
<dbReference type="GO" id="GO:0031125">
    <property type="term" value="P:rRNA 3'-end processing"/>
    <property type="evidence" value="ECO:0007669"/>
    <property type="project" value="TreeGrafter"/>
</dbReference>
<feature type="compositionally biased region" description="Low complexity" evidence="2">
    <location>
        <begin position="409"/>
        <end position="427"/>
    </location>
</feature>
<proteinExistence type="predicted"/>
<feature type="compositionally biased region" description="Polar residues" evidence="2">
    <location>
        <begin position="507"/>
        <end position="520"/>
    </location>
</feature>
<dbReference type="Gene3D" id="1.10.3210.10">
    <property type="entry name" value="Hypothetical protein af1432"/>
    <property type="match status" value="1"/>
</dbReference>
<dbReference type="InterPro" id="IPR006675">
    <property type="entry name" value="HDIG_dom"/>
</dbReference>
<name>A0A1I0LF07_9BACT</name>
<evidence type="ECO:0000313" key="4">
    <source>
        <dbReference type="EMBL" id="SEU38752.1"/>
    </source>
</evidence>
<feature type="domain" description="HD/PDEase" evidence="3">
    <location>
        <begin position="223"/>
        <end position="356"/>
    </location>
</feature>
<keyword evidence="5" id="KW-1185">Reference proteome</keyword>
<keyword evidence="1 4" id="KW-0378">Hydrolase</keyword>
<dbReference type="AlphaFoldDB" id="A0A1I0LF07"/>
<feature type="region of interest" description="Disordered" evidence="2">
    <location>
        <begin position="374"/>
        <end position="520"/>
    </location>
</feature>
<dbReference type="GO" id="GO:0016787">
    <property type="term" value="F:hydrolase activity"/>
    <property type="evidence" value="ECO:0007669"/>
    <property type="project" value="UniProtKB-KW"/>
</dbReference>
<evidence type="ECO:0000256" key="1">
    <source>
        <dbReference type="ARBA" id="ARBA00022801"/>
    </source>
</evidence>
<feature type="compositionally biased region" description="Basic and acidic residues" evidence="2">
    <location>
        <begin position="387"/>
        <end position="401"/>
    </location>
</feature>
<dbReference type="SUPFAM" id="SSF109604">
    <property type="entry name" value="HD-domain/PDEase-like"/>
    <property type="match status" value="1"/>
</dbReference>
<dbReference type="EMBL" id="FOIJ01000028">
    <property type="protein sequence ID" value="SEU38752.1"/>
    <property type="molecule type" value="Genomic_DNA"/>
</dbReference>
<feature type="compositionally biased region" description="Basic and acidic residues" evidence="2">
    <location>
        <begin position="134"/>
        <end position="170"/>
    </location>
</feature>
<dbReference type="SMART" id="SM00471">
    <property type="entry name" value="HDc"/>
    <property type="match status" value="1"/>
</dbReference>